<sequence>MRGALGASEEAQTDDLEDVITAAIKKRGPQSNLSFYAFTATPKPKTLELFGDVGPGGTPAPFSLYPMQQAIEEGFILDVLKNYVTYKELYEVVKTTMDDPEHEKSRSARQILRFVSLQDGAVEQKVAIIIEHFRENVLGKGKIRGQAKAMVVTRSRLHAVKYHLAFQKYIRAKGYTGLKSLVAFSGSVEDDGQHYTETGLNGFDEGKTPENFATREYQVLIVAEKYQTGFDQPLLHTMYVDKVLGGIQAVQTLSRLNRCHPDKKDTCVVDFVNDRQTIYEAFKPYYDVTRIAETTNPNHLYAQQTEILQYGLIRDEEISGFVEIYFQKKPDTGRLDALVQAAVKRFSEAHGPQCPKKAQQSGEAFKGSIRSFLRLYEFVTQLVRFVDVDLEKFYLFVKHLLPALPFTGNGENDDLTHEIELKQYRADFQEASEIALDDGKEGEALRNPSTGGTGDGKPEPLMAPLSQIIEEFNARFGLNFGEADIRWMHDGGG</sequence>
<dbReference type="EMBL" id="AUZZ01010426">
    <property type="protein sequence ID" value="EQD29941.1"/>
    <property type="molecule type" value="Genomic_DNA"/>
</dbReference>
<proteinExistence type="predicted"/>
<dbReference type="SUPFAM" id="SSF52540">
    <property type="entry name" value="P-loop containing nucleoside triphosphate hydrolases"/>
    <property type="match status" value="1"/>
</dbReference>
<feature type="domain" description="Restriction endonuclease type I HsdR second RecA-like helicase" evidence="2">
    <location>
        <begin position="216"/>
        <end position="269"/>
    </location>
</feature>
<dbReference type="PANTHER" id="PTHR42927">
    <property type="entry name" value="HELICASE SUPERFAMILY 1 AND 2 DOMAIN-CONTAINING PROTEIN"/>
    <property type="match status" value="1"/>
</dbReference>
<evidence type="ECO:0000313" key="3">
    <source>
        <dbReference type="EMBL" id="EQD29941.1"/>
    </source>
</evidence>
<gene>
    <name evidence="3" type="ORF">B2A_14368</name>
</gene>
<comment type="caution">
    <text evidence="3">The sequence shown here is derived from an EMBL/GenBank/DDBJ whole genome shotgun (WGS) entry which is preliminary data.</text>
</comment>
<dbReference type="AlphaFoldDB" id="T0Y4E0"/>
<feature type="region of interest" description="Disordered" evidence="1">
    <location>
        <begin position="437"/>
        <end position="460"/>
    </location>
</feature>
<name>T0Y4E0_9ZZZZ</name>
<dbReference type="InterPro" id="IPR055180">
    <property type="entry name" value="HsdR_RecA-like_helicase_dom_2"/>
</dbReference>
<reference evidence="3" key="1">
    <citation type="submission" date="2013-08" db="EMBL/GenBank/DDBJ databases">
        <authorList>
            <person name="Mendez C."/>
            <person name="Richter M."/>
            <person name="Ferrer M."/>
            <person name="Sanchez J."/>
        </authorList>
    </citation>
    <scope>NUCLEOTIDE SEQUENCE</scope>
</reference>
<reference evidence="3" key="2">
    <citation type="journal article" date="2014" name="ISME J.">
        <title>Microbial stratification in low pH oxic and suboxic macroscopic growths along an acid mine drainage.</title>
        <authorList>
            <person name="Mendez-Garcia C."/>
            <person name="Mesa V."/>
            <person name="Sprenger R.R."/>
            <person name="Richter M."/>
            <person name="Diez M.S."/>
            <person name="Solano J."/>
            <person name="Bargiela R."/>
            <person name="Golyshina O.V."/>
            <person name="Manteca A."/>
            <person name="Ramos J.L."/>
            <person name="Gallego J.R."/>
            <person name="Llorente I."/>
            <person name="Martins Dos Santos V.A."/>
            <person name="Jensen O.N."/>
            <person name="Pelaez A.I."/>
            <person name="Sanchez J."/>
            <person name="Ferrer M."/>
        </authorList>
    </citation>
    <scope>NUCLEOTIDE SEQUENCE</scope>
</reference>
<dbReference type="Gene3D" id="3.40.50.300">
    <property type="entry name" value="P-loop containing nucleotide triphosphate hydrolases"/>
    <property type="match status" value="2"/>
</dbReference>
<dbReference type="InterPro" id="IPR027417">
    <property type="entry name" value="P-loop_NTPase"/>
</dbReference>
<evidence type="ECO:0000256" key="1">
    <source>
        <dbReference type="SAM" id="MobiDB-lite"/>
    </source>
</evidence>
<feature type="non-terminal residue" evidence="3">
    <location>
        <position position="493"/>
    </location>
</feature>
<accession>T0Y4E0</accession>
<dbReference type="Pfam" id="PF22679">
    <property type="entry name" value="T1R_D3-like"/>
    <property type="match status" value="1"/>
</dbReference>
<protein>
    <submittedName>
        <fullName evidence="3">Type III restriction protein res subunit</fullName>
    </submittedName>
</protein>
<organism evidence="3">
    <name type="scientific">mine drainage metagenome</name>
    <dbReference type="NCBI Taxonomy" id="410659"/>
    <lineage>
        <taxon>unclassified sequences</taxon>
        <taxon>metagenomes</taxon>
        <taxon>ecological metagenomes</taxon>
    </lineage>
</organism>
<dbReference type="PANTHER" id="PTHR42927:SF1">
    <property type="entry name" value="HELICASE SUPERFAMILY 1 AND 2 DOMAIN-CONTAINING PROTEIN"/>
    <property type="match status" value="1"/>
</dbReference>
<evidence type="ECO:0000259" key="2">
    <source>
        <dbReference type="Pfam" id="PF22679"/>
    </source>
</evidence>